<dbReference type="EMBL" id="FJ043523">
    <property type="protein sequence ID" value="AFG67877.1"/>
    <property type="molecule type" value="Genomic_DNA"/>
</dbReference>
<evidence type="ECO:0000256" key="1">
    <source>
        <dbReference type="ARBA" id="ARBA00022679"/>
    </source>
</evidence>
<dbReference type="Pfam" id="PF02458">
    <property type="entry name" value="Transferase"/>
    <property type="match status" value="1"/>
</dbReference>
<accession>H9X0T6</accession>
<reference evidence="3" key="1">
    <citation type="submission" date="2008-08" db="EMBL/GenBank/DDBJ databases">
        <title>Nucleotide Diversity and Divergence in the Loblolly Pine Gene Space.</title>
        <authorList>
            <person name="Neale D.B."/>
            <person name="Wegrzyn J.L."/>
            <person name="Lee J.M."/>
            <person name="Eckert A.J."/>
            <person name="Liechty J.D."/>
            <person name="Stevens K.A."/>
            <person name="Langley C.H."/>
        </authorList>
    </citation>
    <scope>NUCLEOTIDE SEQUENCE</scope>
    <source>
        <strain evidence="2">4598</strain>
        <strain evidence="3">4606</strain>
        <tissue evidence="3">Megagametophyte</tissue>
    </source>
</reference>
<evidence type="ECO:0000313" key="3">
    <source>
        <dbReference type="EMBL" id="AFG67879.1"/>
    </source>
</evidence>
<keyword evidence="1" id="KW-0808">Transferase</keyword>
<dbReference type="SUPFAM" id="SSF52777">
    <property type="entry name" value="CoA-dependent acyltransferases"/>
    <property type="match status" value="1"/>
</dbReference>
<protein>
    <submittedName>
        <fullName evidence="3">Uncharacterized protein</fullName>
    </submittedName>
</protein>
<evidence type="ECO:0000313" key="2">
    <source>
        <dbReference type="EMBL" id="AFG67877.1"/>
    </source>
</evidence>
<name>H9X0T6_PINTA</name>
<proteinExistence type="predicted"/>
<dbReference type="PANTHER" id="PTHR31896">
    <property type="entry name" value="FAMILY REGULATORY PROTEIN, PUTATIVE (AFU_ORTHOLOGUE AFUA_3G14730)-RELATED"/>
    <property type="match status" value="1"/>
</dbReference>
<feature type="non-terminal residue" evidence="3">
    <location>
        <position position="143"/>
    </location>
</feature>
<dbReference type="UniPathway" id="UPA00842"/>
<sequence>LATHIWVAITRARKLKSEEQTTLSLPVDCRGRLVPPLPKSYFGNAIHLIHMTTTVGELLNNSNIITTVNLLHENIEAAQRDERIRSKIEEWMENPNLTSVQGIANHILIGSSPRFPVYVSDFGFGPPMCVRSGRGSKYDGKVT</sequence>
<dbReference type="GO" id="GO:0042617">
    <property type="term" value="P:paclitaxel biosynthetic process"/>
    <property type="evidence" value="ECO:0007669"/>
    <property type="project" value="UniProtKB-UniPathway"/>
</dbReference>
<gene>
    <name evidence="3" type="ORF">0_10210_01</name>
</gene>
<dbReference type="AlphaFoldDB" id="H9X0T6"/>
<dbReference type="Gene3D" id="3.30.559.10">
    <property type="entry name" value="Chloramphenicol acetyltransferase-like domain"/>
    <property type="match status" value="1"/>
</dbReference>
<organism evidence="3">
    <name type="scientific">Pinus taeda</name>
    <name type="common">Loblolly pine</name>
    <dbReference type="NCBI Taxonomy" id="3352"/>
    <lineage>
        <taxon>Eukaryota</taxon>
        <taxon>Viridiplantae</taxon>
        <taxon>Streptophyta</taxon>
        <taxon>Embryophyta</taxon>
        <taxon>Tracheophyta</taxon>
        <taxon>Spermatophyta</taxon>
        <taxon>Pinopsida</taxon>
        <taxon>Pinidae</taxon>
        <taxon>Conifers I</taxon>
        <taxon>Pinales</taxon>
        <taxon>Pinaceae</taxon>
        <taxon>Pinus</taxon>
        <taxon>Pinus subgen. Pinus</taxon>
    </lineage>
</organism>
<dbReference type="InterPro" id="IPR051283">
    <property type="entry name" value="Sec_Metabolite_Acyltrans"/>
</dbReference>
<dbReference type="GO" id="GO:0016740">
    <property type="term" value="F:transferase activity"/>
    <property type="evidence" value="ECO:0007669"/>
    <property type="project" value="UniProtKB-KW"/>
</dbReference>
<dbReference type="InterPro" id="IPR023213">
    <property type="entry name" value="CAT-like_dom_sf"/>
</dbReference>
<feature type="non-terminal residue" evidence="3">
    <location>
        <position position="1"/>
    </location>
</feature>
<dbReference type="PANTHER" id="PTHR31896:SF64">
    <property type="entry name" value="TRICHOTHECENE 3-O-ACETYLTRANSFERASE"/>
    <property type="match status" value="1"/>
</dbReference>
<dbReference type="EMBL" id="FJ043532">
    <property type="protein sequence ID" value="AFG67879.1"/>
    <property type="molecule type" value="Genomic_DNA"/>
</dbReference>